<dbReference type="Pfam" id="PF00669">
    <property type="entry name" value="Flagellin_N"/>
    <property type="match status" value="1"/>
</dbReference>
<proteinExistence type="inferred from homology"/>
<dbReference type="GO" id="GO:0005576">
    <property type="term" value="C:extracellular region"/>
    <property type="evidence" value="ECO:0007669"/>
    <property type="project" value="UniProtKB-SubCell"/>
</dbReference>
<organism evidence="6 7">
    <name type="scientific">Novosphingobium aureum</name>
    <dbReference type="NCBI Taxonomy" id="2792964"/>
    <lineage>
        <taxon>Bacteria</taxon>
        <taxon>Pseudomonadati</taxon>
        <taxon>Pseudomonadota</taxon>
        <taxon>Alphaproteobacteria</taxon>
        <taxon>Sphingomonadales</taxon>
        <taxon>Sphingomonadaceae</taxon>
        <taxon>Novosphingobium</taxon>
    </lineage>
</organism>
<keyword evidence="4" id="KW-0975">Bacterial flagellum</keyword>
<dbReference type="SUPFAM" id="SSF64518">
    <property type="entry name" value="Phase 1 flagellin"/>
    <property type="match status" value="1"/>
</dbReference>
<comment type="similarity">
    <text evidence="3">Belongs to the bacterial flagellin family.</text>
</comment>
<feature type="domain" description="Flagellin N-terminal" evidence="5">
    <location>
        <begin position="11"/>
        <end position="141"/>
    </location>
</feature>
<keyword evidence="7" id="KW-1185">Reference proteome</keyword>
<dbReference type="GO" id="GO:0005198">
    <property type="term" value="F:structural molecule activity"/>
    <property type="evidence" value="ECO:0007669"/>
    <property type="project" value="InterPro"/>
</dbReference>
<protein>
    <submittedName>
        <fullName evidence="6">Flagellar biosynthesis protein FlgL</fullName>
    </submittedName>
</protein>
<dbReference type="AlphaFoldDB" id="A0A931MJW0"/>
<evidence type="ECO:0000256" key="4">
    <source>
        <dbReference type="ARBA" id="ARBA00023143"/>
    </source>
</evidence>
<keyword evidence="6" id="KW-0282">Flagellum</keyword>
<dbReference type="Gene3D" id="1.20.1330.10">
    <property type="entry name" value="f41 fragment of flagellin, N-terminal domain"/>
    <property type="match status" value="1"/>
</dbReference>
<dbReference type="GO" id="GO:0009288">
    <property type="term" value="C:bacterial-type flagellum"/>
    <property type="evidence" value="ECO:0007669"/>
    <property type="project" value="UniProtKB-SubCell"/>
</dbReference>
<gene>
    <name evidence="6" type="ORF">I5E68_04090</name>
</gene>
<dbReference type="InterPro" id="IPR001029">
    <property type="entry name" value="Flagellin_N"/>
</dbReference>
<sequence>MPILSTSTSAFYERARGDMKTLRSHAENLQKQLGSGQRLTRSSDNPVAASRLRGLARLEALSAIDTANADRASADLTLADAALSDIGDALVRAQELATQAASATLNDTQRKAIGEELAQIHATLFSLANARDSNGHALFGGETGGDAYALDGSGNALYVGTNATGSLPLGEGQSVPRAITGPQAFAFTDGGGSATDAMAVVKTLADALKGAAADPAGAARDALASLQSGLDTVTTAQTVVGTRLVWIDITDQRRIDLQELRSAEEAEIGDTDLALTIATLQETLTVLEASQASFTKLAGLSLFDQLR</sequence>
<dbReference type="PANTHER" id="PTHR42792">
    <property type="entry name" value="FLAGELLIN"/>
    <property type="match status" value="1"/>
</dbReference>
<evidence type="ECO:0000256" key="1">
    <source>
        <dbReference type="ARBA" id="ARBA00004365"/>
    </source>
</evidence>
<comment type="caution">
    <text evidence="6">The sequence shown here is derived from an EMBL/GenBank/DDBJ whole genome shotgun (WGS) entry which is preliminary data.</text>
</comment>
<evidence type="ECO:0000256" key="3">
    <source>
        <dbReference type="ARBA" id="ARBA00005709"/>
    </source>
</evidence>
<dbReference type="Proteomes" id="UP000617634">
    <property type="component" value="Unassembled WGS sequence"/>
</dbReference>
<accession>A0A931MJW0</accession>
<evidence type="ECO:0000259" key="5">
    <source>
        <dbReference type="Pfam" id="PF00669"/>
    </source>
</evidence>
<dbReference type="PANTHER" id="PTHR42792:SF1">
    <property type="entry name" value="FLAGELLAR HOOK-ASSOCIATED PROTEIN 3"/>
    <property type="match status" value="1"/>
</dbReference>
<dbReference type="RefSeq" id="WP_197161001.1">
    <property type="nucleotide sequence ID" value="NZ_JADZGI010000001.1"/>
</dbReference>
<evidence type="ECO:0000313" key="7">
    <source>
        <dbReference type="Proteomes" id="UP000617634"/>
    </source>
</evidence>
<dbReference type="InterPro" id="IPR001492">
    <property type="entry name" value="Flagellin"/>
</dbReference>
<evidence type="ECO:0000256" key="2">
    <source>
        <dbReference type="ARBA" id="ARBA00004613"/>
    </source>
</evidence>
<keyword evidence="6" id="KW-0966">Cell projection</keyword>
<reference evidence="6" key="1">
    <citation type="submission" date="2020-11" db="EMBL/GenBank/DDBJ databases">
        <title>Novosphingobium aureum sp. nov., a marine bacterium isolated from sediment of a salt flat.</title>
        <authorList>
            <person name="Yoo Y."/>
            <person name="Kim J.-J."/>
        </authorList>
    </citation>
    <scope>NUCLEOTIDE SEQUENCE</scope>
    <source>
        <strain evidence="6">YJ-S2-02</strain>
    </source>
</reference>
<name>A0A931MJW0_9SPHN</name>
<comment type="subcellular location">
    <subcellularLocation>
        <location evidence="1">Bacterial flagellum</location>
    </subcellularLocation>
    <subcellularLocation>
        <location evidence="2">Secreted</location>
    </subcellularLocation>
</comment>
<evidence type="ECO:0000313" key="6">
    <source>
        <dbReference type="EMBL" id="MBH0112133.1"/>
    </source>
</evidence>
<keyword evidence="6" id="KW-0969">Cilium</keyword>
<dbReference type="EMBL" id="JADZGI010000001">
    <property type="protein sequence ID" value="MBH0112133.1"/>
    <property type="molecule type" value="Genomic_DNA"/>
</dbReference>